<dbReference type="Gene3D" id="1.20.120.10">
    <property type="entry name" value="Cytochrome c/b562"/>
    <property type="match status" value="1"/>
</dbReference>
<keyword evidence="5 6" id="KW-0408">Iron</keyword>
<evidence type="ECO:0000256" key="2">
    <source>
        <dbReference type="ARBA" id="ARBA00022617"/>
    </source>
</evidence>
<dbReference type="GO" id="GO:0005506">
    <property type="term" value="F:iron ion binding"/>
    <property type="evidence" value="ECO:0007669"/>
    <property type="project" value="InterPro"/>
</dbReference>
<dbReference type="PROSITE" id="PS51009">
    <property type="entry name" value="CYTCII"/>
    <property type="match status" value="1"/>
</dbReference>
<evidence type="ECO:0000256" key="3">
    <source>
        <dbReference type="ARBA" id="ARBA00022723"/>
    </source>
</evidence>
<sequence length="148" mass="15457">MRPIFVTAITATLLAAGAALAHSGVSNPAVKARMHAMMQIADNTKILGAMAKGEAVFDADEARAAAAAIAAHAASVPTLFMAEEHDPKSEALPVIWQEFDTFGQRSEALTLAAAEAAASIETEADLKPALARIGSTCKSCHQDFRKPQ</sequence>
<evidence type="ECO:0000256" key="8">
    <source>
        <dbReference type="SAM" id="SignalP"/>
    </source>
</evidence>
<dbReference type="GO" id="GO:0020037">
    <property type="term" value="F:heme binding"/>
    <property type="evidence" value="ECO:0007669"/>
    <property type="project" value="InterPro"/>
</dbReference>
<evidence type="ECO:0000313" key="9">
    <source>
        <dbReference type="EMBL" id="NDW44373.1"/>
    </source>
</evidence>
<dbReference type="GO" id="GO:0009055">
    <property type="term" value="F:electron transfer activity"/>
    <property type="evidence" value="ECO:0007669"/>
    <property type="project" value="InterPro"/>
</dbReference>
<evidence type="ECO:0000256" key="6">
    <source>
        <dbReference type="PIRSR" id="PIRSR000027-1"/>
    </source>
</evidence>
<keyword evidence="8" id="KW-0732">Signal</keyword>
<dbReference type="InterPro" id="IPR002321">
    <property type="entry name" value="Cyt_c_II"/>
</dbReference>
<evidence type="ECO:0000256" key="7">
    <source>
        <dbReference type="PIRSR" id="PIRSR000027-2"/>
    </source>
</evidence>
<organism evidence="9">
    <name type="scientific">Ruegeria sp. PrR005</name>
    <dbReference type="NCBI Taxonomy" id="2706882"/>
    <lineage>
        <taxon>Bacteria</taxon>
        <taxon>Pseudomonadati</taxon>
        <taxon>Pseudomonadota</taxon>
        <taxon>Alphaproteobacteria</taxon>
        <taxon>Rhodobacterales</taxon>
        <taxon>Roseobacteraceae</taxon>
        <taxon>Ruegeria</taxon>
    </lineage>
</organism>
<dbReference type="SUPFAM" id="SSF47175">
    <property type="entry name" value="Cytochromes"/>
    <property type="match status" value="1"/>
</dbReference>
<dbReference type="GO" id="GO:0022900">
    <property type="term" value="P:electron transport chain"/>
    <property type="evidence" value="ECO:0007669"/>
    <property type="project" value="InterPro"/>
</dbReference>
<keyword evidence="2 7" id="KW-0349">Heme</keyword>
<dbReference type="InterPro" id="IPR010980">
    <property type="entry name" value="Cyt_c/b562"/>
</dbReference>
<name>A0A6B2NN14_9RHOB</name>
<feature type="binding site" description="axial binding residue" evidence="6">
    <location>
        <position position="141"/>
    </location>
    <ligand>
        <name>heme c</name>
        <dbReference type="ChEBI" id="CHEBI:61717"/>
    </ligand>
    <ligandPart>
        <name>Fe</name>
        <dbReference type="ChEBI" id="CHEBI:18248"/>
    </ligandPart>
</feature>
<keyword evidence="1" id="KW-0813">Transport</keyword>
<evidence type="ECO:0000256" key="5">
    <source>
        <dbReference type="ARBA" id="ARBA00023004"/>
    </source>
</evidence>
<dbReference type="AlphaFoldDB" id="A0A6B2NN14"/>
<comment type="caution">
    <text evidence="9">The sequence shown here is derived from an EMBL/GenBank/DDBJ whole genome shotgun (WGS) entry which is preliminary data.</text>
</comment>
<evidence type="ECO:0000256" key="1">
    <source>
        <dbReference type="ARBA" id="ARBA00022448"/>
    </source>
</evidence>
<reference evidence="9" key="1">
    <citation type="submission" date="2020-02" db="EMBL/GenBank/DDBJ databases">
        <title>Delineation of the pyrene-degrading pathway in Roseobacter clade bacteria by genomic analysis.</title>
        <authorList>
            <person name="Zhou H."/>
            <person name="Wang H."/>
        </authorList>
    </citation>
    <scope>NUCLEOTIDE SEQUENCE</scope>
    <source>
        <strain evidence="9">PrR005</strain>
    </source>
</reference>
<feature type="chain" id="PRO_5025669705" evidence="8">
    <location>
        <begin position="22"/>
        <end position="148"/>
    </location>
</feature>
<evidence type="ECO:0000256" key="4">
    <source>
        <dbReference type="ARBA" id="ARBA00022982"/>
    </source>
</evidence>
<protein>
    <submittedName>
        <fullName evidence="9">Cytochrome c</fullName>
    </submittedName>
</protein>
<feature type="signal peptide" evidence="8">
    <location>
        <begin position="1"/>
        <end position="21"/>
    </location>
</feature>
<gene>
    <name evidence="9" type="ORF">G0P99_05335</name>
</gene>
<feature type="binding site" description="covalent" evidence="7">
    <location>
        <position position="137"/>
    </location>
    <ligand>
        <name>heme c</name>
        <dbReference type="ChEBI" id="CHEBI:61717"/>
    </ligand>
</feature>
<dbReference type="Pfam" id="PF01322">
    <property type="entry name" value="Cytochrom_C_2"/>
    <property type="match status" value="1"/>
</dbReference>
<feature type="binding site" description="covalent" evidence="7">
    <location>
        <position position="140"/>
    </location>
    <ligand>
        <name>heme c</name>
        <dbReference type="ChEBI" id="CHEBI:61717"/>
    </ligand>
</feature>
<dbReference type="RefSeq" id="WP_164128360.1">
    <property type="nucleotide sequence ID" value="NZ_JAAGOX010000008.1"/>
</dbReference>
<keyword evidence="3 6" id="KW-0479">Metal-binding</keyword>
<proteinExistence type="predicted"/>
<dbReference type="InterPro" id="IPR012127">
    <property type="entry name" value="Cyt_c_prime"/>
</dbReference>
<dbReference type="GO" id="GO:0042597">
    <property type="term" value="C:periplasmic space"/>
    <property type="evidence" value="ECO:0007669"/>
    <property type="project" value="InterPro"/>
</dbReference>
<comment type="PTM">
    <text evidence="7">Binds 1 heme group per subunit.</text>
</comment>
<keyword evidence="4" id="KW-0249">Electron transport</keyword>
<accession>A0A6B2NN14</accession>
<dbReference type="EMBL" id="JAAGOX010000008">
    <property type="protein sequence ID" value="NDW44373.1"/>
    <property type="molecule type" value="Genomic_DNA"/>
</dbReference>
<dbReference type="PIRSF" id="PIRSF000027">
    <property type="entry name" value="Cytc_c_prime"/>
    <property type="match status" value="1"/>
</dbReference>